<evidence type="ECO:0000256" key="1">
    <source>
        <dbReference type="SAM" id="MobiDB-lite"/>
    </source>
</evidence>
<feature type="region of interest" description="Disordered" evidence="1">
    <location>
        <begin position="187"/>
        <end position="208"/>
    </location>
</feature>
<protein>
    <submittedName>
        <fullName evidence="2">Phage baseplate protein</fullName>
    </submittedName>
</protein>
<accession>A0ABS0TYQ8</accession>
<dbReference type="Proteomes" id="UP000639004">
    <property type="component" value="Unassembled WGS sequence"/>
</dbReference>
<evidence type="ECO:0000313" key="2">
    <source>
        <dbReference type="EMBL" id="MBI6183439.1"/>
    </source>
</evidence>
<sequence>MDNNENLTGKALPCHVVAVNGSIVTVQFDILPSAATLPEITIPVQTCEYIRLPIQVGDKGVTMPISVSMRGVSGLGVGMADMSRPPSLTALMFVPVANIGWAAVDPNMLTLYGPDGVVVRTQDGNTLVTVKPGEVTVKADTIRLEGNIILAGPVSQEASEGVSSTATLIGPLNVQEGATVKGIQIETHTHPVNGVETGGGSVESDGPQ</sequence>
<keyword evidence="3" id="KW-1185">Reference proteome</keyword>
<name>A0ABS0TYQ8_SERPR</name>
<gene>
    <name evidence="2" type="ORF">JEQ07_23970</name>
</gene>
<reference evidence="2 3" key="1">
    <citation type="submission" date="2020-12" db="EMBL/GenBank/DDBJ databases">
        <title>Enhanced detection system for hospital associated transmission using whole genome sequencing surveillance.</title>
        <authorList>
            <person name="Harrison L.H."/>
            <person name="Van Tyne D."/>
            <person name="Marsh J.W."/>
            <person name="Griffith M.P."/>
            <person name="Snyder D.J."/>
            <person name="Cooper V.S."/>
            <person name="Mustapha M."/>
        </authorList>
    </citation>
    <scope>NUCLEOTIDE SEQUENCE [LARGE SCALE GENOMIC DNA]</scope>
    <source>
        <strain evidence="2 3">SER00238</strain>
    </source>
</reference>
<proteinExistence type="predicted"/>
<comment type="caution">
    <text evidence="2">The sequence shown here is derived from an EMBL/GenBank/DDBJ whole genome shotgun (WGS) entry which is preliminary data.</text>
</comment>
<evidence type="ECO:0000313" key="3">
    <source>
        <dbReference type="Proteomes" id="UP000639004"/>
    </source>
</evidence>
<organism evidence="2 3">
    <name type="scientific">Serratia proteamaculans</name>
    <dbReference type="NCBI Taxonomy" id="28151"/>
    <lineage>
        <taxon>Bacteria</taxon>
        <taxon>Pseudomonadati</taxon>
        <taxon>Pseudomonadota</taxon>
        <taxon>Gammaproteobacteria</taxon>
        <taxon>Enterobacterales</taxon>
        <taxon>Yersiniaceae</taxon>
        <taxon>Serratia</taxon>
    </lineage>
</organism>
<dbReference type="EMBL" id="JAEHSL010000035">
    <property type="protein sequence ID" value="MBI6183439.1"/>
    <property type="molecule type" value="Genomic_DNA"/>
</dbReference>